<accession>A0A0F9P267</accession>
<sequence>MSEQHVFTTEENLSAARGTEFQANTAGTGSGAVATVAAVEGARHKVTDIHGWSDAAGLLQLKQGTTVIWEVKVEADKPYFQSFPTPKVGALSALVSATISASTSDCHVGLGGFSTKVN</sequence>
<feature type="compositionally biased region" description="Polar residues" evidence="1">
    <location>
        <begin position="1"/>
        <end position="12"/>
    </location>
</feature>
<organism evidence="2">
    <name type="scientific">marine sediment metagenome</name>
    <dbReference type="NCBI Taxonomy" id="412755"/>
    <lineage>
        <taxon>unclassified sequences</taxon>
        <taxon>metagenomes</taxon>
        <taxon>ecological metagenomes</taxon>
    </lineage>
</organism>
<reference evidence="2" key="1">
    <citation type="journal article" date="2015" name="Nature">
        <title>Complex archaea that bridge the gap between prokaryotes and eukaryotes.</title>
        <authorList>
            <person name="Spang A."/>
            <person name="Saw J.H."/>
            <person name="Jorgensen S.L."/>
            <person name="Zaremba-Niedzwiedzka K."/>
            <person name="Martijn J."/>
            <person name="Lind A.E."/>
            <person name="van Eijk R."/>
            <person name="Schleper C."/>
            <person name="Guy L."/>
            <person name="Ettema T.J."/>
        </authorList>
    </citation>
    <scope>NUCLEOTIDE SEQUENCE</scope>
</reference>
<evidence type="ECO:0000256" key="1">
    <source>
        <dbReference type="SAM" id="MobiDB-lite"/>
    </source>
</evidence>
<dbReference type="EMBL" id="LAZR01003424">
    <property type="protein sequence ID" value="KKN18467.1"/>
    <property type="molecule type" value="Genomic_DNA"/>
</dbReference>
<protein>
    <submittedName>
        <fullName evidence="2">Uncharacterized protein</fullName>
    </submittedName>
</protein>
<comment type="caution">
    <text evidence="2">The sequence shown here is derived from an EMBL/GenBank/DDBJ whole genome shotgun (WGS) entry which is preliminary data.</text>
</comment>
<evidence type="ECO:0000313" key="2">
    <source>
        <dbReference type="EMBL" id="KKN18467.1"/>
    </source>
</evidence>
<name>A0A0F9P267_9ZZZZ</name>
<proteinExistence type="predicted"/>
<dbReference type="AlphaFoldDB" id="A0A0F9P267"/>
<feature type="region of interest" description="Disordered" evidence="1">
    <location>
        <begin position="1"/>
        <end position="27"/>
    </location>
</feature>
<gene>
    <name evidence="2" type="ORF">LCGC14_0955520</name>
</gene>